<protein>
    <recommendedName>
        <fullName evidence="10">Probable GTP-binding protein EngB</fullName>
    </recommendedName>
</protein>
<comment type="cofactor">
    <cofactor evidence="1">
        <name>Mg(2+)</name>
        <dbReference type="ChEBI" id="CHEBI:18420"/>
    </cofactor>
</comment>
<proteinExistence type="inferred from homology"/>
<evidence type="ECO:0000256" key="3">
    <source>
        <dbReference type="ARBA" id="ARBA00022618"/>
    </source>
</evidence>
<keyword evidence="4" id="KW-0479">Metal-binding</keyword>
<dbReference type="InterPro" id="IPR027417">
    <property type="entry name" value="P-loop_NTPase"/>
</dbReference>
<accession>A0A378Q9S8</accession>
<dbReference type="GO" id="GO:0046872">
    <property type="term" value="F:metal ion binding"/>
    <property type="evidence" value="ECO:0007669"/>
    <property type="project" value="UniProtKB-KW"/>
</dbReference>
<keyword evidence="8 10" id="KW-0717">Septation</keyword>
<dbReference type="PANTHER" id="PTHR11649">
    <property type="entry name" value="MSS1/TRME-RELATED GTP-BINDING PROTEIN"/>
    <property type="match status" value="1"/>
</dbReference>
<dbReference type="InterPro" id="IPR019987">
    <property type="entry name" value="GTP-bd_ribosome_bio_YsxC"/>
</dbReference>
<dbReference type="PROSITE" id="PS51706">
    <property type="entry name" value="G_ENGB"/>
    <property type="match status" value="1"/>
</dbReference>
<dbReference type="CDD" id="cd01876">
    <property type="entry name" value="YihA_EngB"/>
    <property type="match status" value="1"/>
</dbReference>
<sequence length="233" mass="26181">MMDSTNTLAPTAITDDSDAAKRWLHQTQFMLSAPTFKLCPADTGREVAFAGRSNAGKSSCINALTQQRQLARSSKTPGRTQMINFFNMGNLDQRLVDLPGYGYAAVPEAMKKEWQSELEKYLISRKSLAGLVLLTDIRHPLKFFDEQMLHWAKDGELEVHVLLTKADKLKYGAAKNTLQQTRNQLNKLKLPFSIQLFSAQDRIGLDELSLKLGNWLALPEQDEPTDNEPTLTI</sequence>
<evidence type="ECO:0000313" key="11">
    <source>
        <dbReference type="EMBL" id="STY96958.1"/>
    </source>
</evidence>
<dbReference type="GO" id="GO:0000917">
    <property type="term" value="P:division septum assembly"/>
    <property type="evidence" value="ECO:0007669"/>
    <property type="project" value="UniProtKB-KW"/>
</dbReference>
<evidence type="ECO:0000256" key="4">
    <source>
        <dbReference type="ARBA" id="ARBA00022723"/>
    </source>
</evidence>
<keyword evidence="12" id="KW-1185">Reference proteome</keyword>
<evidence type="ECO:0000256" key="8">
    <source>
        <dbReference type="ARBA" id="ARBA00023210"/>
    </source>
</evidence>
<evidence type="ECO:0000256" key="2">
    <source>
        <dbReference type="ARBA" id="ARBA00009638"/>
    </source>
</evidence>
<evidence type="ECO:0000256" key="9">
    <source>
        <dbReference type="ARBA" id="ARBA00023306"/>
    </source>
</evidence>
<evidence type="ECO:0000256" key="5">
    <source>
        <dbReference type="ARBA" id="ARBA00022741"/>
    </source>
</evidence>
<dbReference type="NCBIfam" id="TIGR03598">
    <property type="entry name" value="GTPase_YsxC"/>
    <property type="match status" value="1"/>
</dbReference>
<dbReference type="FunFam" id="3.40.50.300:FF:000098">
    <property type="entry name" value="Probable GTP-binding protein EngB"/>
    <property type="match status" value="1"/>
</dbReference>
<dbReference type="EMBL" id="UGPY01000001">
    <property type="protein sequence ID" value="STY96958.1"/>
    <property type="molecule type" value="Genomic_DNA"/>
</dbReference>
<keyword evidence="5 10" id="KW-0547">Nucleotide-binding</keyword>
<dbReference type="PANTHER" id="PTHR11649:SF13">
    <property type="entry name" value="ENGB-TYPE G DOMAIN-CONTAINING PROTEIN"/>
    <property type="match status" value="1"/>
</dbReference>
<comment type="similarity">
    <text evidence="2 10">Belongs to the TRAFAC class TrmE-Era-EngA-EngB-Septin-like GTPase superfamily. EngB GTPase family.</text>
</comment>
<comment type="function">
    <text evidence="10">Necessary for normal cell division and for the maintenance of normal septation.</text>
</comment>
<evidence type="ECO:0000256" key="7">
    <source>
        <dbReference type="ARBA" id="ARBA00023134"/>
    </source>
</evidence>
<dbReference type="AlphaFoldDB" id="A0A378Q9S8"/>
<dbReference type="InterPro" id="IPR030393">
    <property type="entry name" value="G_ENGB_dom"/>
</dbReference>
<dbReference type="Proteomes" id="UP000255230">
    <property type="component" value="Unassembled WGS sequence"/>
</dbReference>
<keyword evidence="9 10" id="KW-0131">Cell cycle</keyword>
<reference evidence="11 12" key="1">
    <citation type="submission" date="2018-06" db="EMBL/GenBank/DDBJ databases">
        <authorList>
            <consortium name="Pathogen Informatics"/>
            <person name="Doyle S."/>
        </authorList>
    </citation>
    <scope>NUCLEOTIDE SEQUENCE [LARGE SCALE GENOMIC DNA]</scope>
    <source>
        <strain evidence="11 12">NCTC10465</strain>
    </source>
</reference>
<dbReference type="GeneID" id="35778072"/>
<dbReference type="SUPFAM" id="SSF52540">
    <property type="entry name" value="P-loop containing nucleoside triphosphate hydrolases"/>
    <property type="match status" value="1"/>
</dbReference>
<evidence type="ECO:0000313" key="12">
    <source>
        <dbReference type="Proteomes" id="UP000255230"/>
    </source>
</evidence>
<dbReference type="RefSeq" id="WP_197931449.1">
    <property type="nucleotide sequence ID" value="NZ_CBCRZU010000003.1"/>
</dbReference>
<dbReference type="Gene3D" id="3.40.50.300">
    <property type="entry name" value="P-loop containing nucleotide triphosphate hydrolases"/>
    <property type="match status" value="1"/>
</dbReference>
<keyword evidence="6" id="KW-0460">Magnesium</keyword>
<evidence type="ECO:0000256" key="6">
    <source>
        <dbReference type="ARBA" id="ARBA00022842"/>
    </source>
</evidence>
<keyword evidence="3 10" id="KW-0132">Cell division</keyword>
<evidence type="ECO:0000256" key="10">
    <source>
        <dbReference type="HAMAP-Rule" id="MF_00321"/>
    </source>
</evidence>
<organism evidence="11 12">
    <name type="scientific">Faucicola osloensis</name>
    <name type="common">Moraxella osloensis</name>
    <dbReference type="NCBI Taxonomy" id="34062"/>
    <lineage>
        <taxon>Bacteria</taxon>
        <taxon>Pseudomonadati</taxon>
        <taxon>Pseudomonadota</taxon>
        <taxon>Gammaproteobacteria</taxon>
        <taxon>Moraxellales</taxon>
        <taxon>Moraxellaceae</taxon>
        <taxon>Faucicola</taxon>
    </lineage>
</organism>
<evidence type="ECO:0000256" key="1">
    <source>
        <dbReference type="ARBA" id="ARBA00001946"/>
    </source>
</evidence>
<keyword evidence="7 10" id="KW-0342">GTP-binding</keyword>
<dbReference type="Pfam" id="PF01926">
    <property type="entry name" value="MMR_HSR1"/>
    <property type="match status" value="1"/>
</dbReference>
<dbReference type="GO" id="GO:0005525">
    <property type="term" value="F:GTP binding"/>
    <property type="evidence" value="ECO:0007669"/>
    <property type="project" value="UniProtKB-UniRule"/>
</dbReference>
<gene>
    <name evidence="10 11" type="primary">engB</name>
    <name evidence="11" type="ORF">NCTC10465_00725</name>
</gene>
<name>A0A378Q9S8_FAUOS</name>
<dbReference type="HAMAP" id="MF_00321">
    <property type="entry name" value="GTPase_EngB"/>
    <property type="match status" value="1"/>
</dbReference>
<dbReference type="InterPro" id="IPR006073">
    <property type="entry name" value="GTP-bd"/>
</dbReference>
<dbReference type="GO" id="GO:0005829">
    <property type="term" value="C:cytosol"/>
    <property type="evidence" value="ECO:0007669"/>
    <property type="project" value="TreeGrafter"/>
</dbReference>